<dbReference type="Proteomes" id="UP000422108">
    <property type="component" value="Chromosome"/>
</dbReference>
<feature type="chain" id="PRO_5024357031" evidence="1">
    <location>
        <begin position="25"/>
        <end position="177"/>
    </location>
</feature>
<dbReference type="RefSeq" id="WP_155308991.1">
    <property type="nucleotide sequence ID" value="NZ_AP021879.1"/>
</dbReference>
<dbReference type="EMBL" id="AP021879">
    <property type="protein sequence ID" value="BBO87542.1"/>
    <property type="molecule type" value="Genomic_DNA"/>
</dbReference>
<keyword evidence="1" id="KW-0732">Signal</keyword>
<sequence length="177" mass="19064">MKKFGCFFSVMVFIICFSAVPALCVPLDLSGFMGDATESGGTISFVDDNFQQYYAYSNSSFTVAGDAGILSFNYSLDLEPDDTWDYLTLEIDFSPVITMSTQGSGYQEFDLSAYQGQTIDLAWVLWWGGDMGALGSSATVSNIDLAAANVAPVPEPATILLIATGMCGLPFIKRKKS</sequence>
<dbReference type="InterPro" id="IPR013424">
    <property type="entry name" value="Ice-binding_C"/>
</dbReference>
<evidence type="ECO:0000256" key="1">
    <source>
        <dbReference type="SAM" id="SignalP"/>
    </source>
</evidence>
<reference evidence="2 3" key="1">
    <citation type="submission" date="2019-11" db="EMBL/GenBank/DDBJ databases">
        <title>Comparative genomics of hydrocarbon-degrading Desulfosarcina strains.</title>
        <authorList>
            <person name="Watanabe M."/>
            <person name="Kojima H."/>
            <person name="Fukui M."/>
        </authorList>
    </citation>
    <scope>NUCLEOTIDE SEQUENCE [LARGE SCALE GENOMIC DNA]</scope>
    <source>
        <strain evidence="3">oXyS1</strain>
    </source>
</reference>
<accession>A0A5K8A4S2</accession>
<organism evidence="2 3">
    <name type="scientific">Desulfosarcina ovata subsp. ovata</name>
    <dbReference type="NCBI Taxonomy" id="2752305"/>
    <lineage>
        <taxon>Bacteria</taxon>
        <taxon>Pseudomonadati</taxon>
        <taxon>Thermodesulfobacteriota</taxon>
        <taxon>Desulfobacteria</taxon>
        <taxon>Desulfobacterales</taxon>
        <taxon>Desulfosarcinaceae</taxon>
        <taxon>Desulfosarcina</taxon>
    </lineage>
</organism>
<keyword evidence="3" id="KW-1185">Reference proteome</keyword>
<protein>
    <submittedName>
        <fullName evidence="2">Uncharacterized protein</fullName>
    </submittedName>
</protein>
<dbReference type="NCBIfam" id="TIGR02595">
    <property type="entry name" value="PEP_CTERM"/>
    <property type="match status" value="1"/>
</dbReference>
<gene>
    <name evidence="2" type="ORF">DSCOOX_07220</name>
</gene>
<name>A0A5K8A4S2_9BACT</name>
<evidence type="ECO:0000313" key="2">
    <source>
        <dbReference type="EMBL" id="BBO87542.1"/>
    </source>
</evidence>
<dbReference type="AlphaFoldDB" id="A0A5K8A4S2"/>
<feature type="signal peptide" evidence="1">
    <location>
        <begin position="1"/>
        <end position="24"/>
    </location>
</feature>
<proteinExistence type="predicted"/>
<evidence type="ECO:0000313" key="3">
    <source>
        <dbReference type="Proteomes" id="UP000422108"/>
    </source>
</evidence>